<name>A0A6D2HN35_9BRAS</name>
<dbReference type="InterPro" id="IPR051442">
    <property type="entry name" value="B3_domain"/>
</dbReference>
<gene>
    <name evidence="6" type="ORF">MERR_LOCUS4402</name>
</gene>
<comment type="caution">
    <text evidence="6">The sequence shown here is derived from an EMBL/GenBank/DDBJ whole genome shotgun (WGS) entry which is preliminary data.</text>
</comment>
<dbReference type="GO" id="GO:0005634">
    <property type="term" value="C:nucleus"/>
    <property type="evidence" value="ECO:0007669"/>
    <property type="project" value="UniProtKB-SubCell"/>
</dbReference>
<protein>
    <recommendedName>
        <fullName evidence="8">TF-B3 domain-containing protein</fullName>
    </recommendedName>
</protein>
<dbReference type="Proteomes" id="UP000467841">
    <property type="component" value="Unassembled WGS sequence"/>
</dbReference>
<dbReference type="OrthoDB" id="1915967at2759"/>
<dbReference type="GO" id="GO:0003677">
    <property type="term" value="F:DNA binding"/>
    <property type="evidence" value="ECO:0007669"/>
    <property type="project" value="UniProtKB-KW"/>
</dbReference>
<dbReference type="AlphaFoldDB" id="A0A6D2HN35"/>
<keyword evidence="7" id="KW-1185">Reference proteome</keyword>
<dbReference type="InterPro" id="IPR015300">
    <property type="entry name" value="DNA-bd_pseudobarrel_sf"/>
</dbReference>
<proteinExistence type="predicted"/>
<keyword evidence="3" id="KW-0238">DNA-binding</keyword>
<evidence type="ECO:0000256" key="4">
    <source>
        <dbReference type="ARBA" id="ARBA00023163"/>
    </source>
</evidence>
<keyword evidence="2" id="KW-0805">Transcription regulation</keyword>
<evidence type="ECO:0000313" key="6">
    <source>
        <dbReference type="EMBL" id="CAA7017167.1"/>
    </source>
</evidence>
<dbReference type="EMBL" id="CACVBM020000299">
    <property type="protein sequence ID" value="CAA7017167.1"/>
    <property type="molecule type" value="Genomic_DNA"/>
</dbReference>
<evidence type="ECO:0000313" key="7">
    <source>
        <dbReference type="Proteomes" id="UP000467841"/>
    </source>
</evidence>
<evidence type="ECO:0000256" key="1">
    <source>
        <dbReference type="ARBA" id="ARBA00004123"/>
    </source>
</evidence>
<dbReference type="PANTHER" id="PTHR34269">
    <property type="entry name" value="TRANSCRIPTION FACTOR B3-DOMAIN FAMILY-RELATED"/>
    <property type="match status" value="1"/>
</dbReference>
<comment type="subcellular location">
    <subcellularLocation>
        <location evidence="1">Nucleus</location>
    </subcellularLocation>
</comment>
<dbReference type="PANTHER" id="PTHR34269:SF5">
    <property type="entry name" value="GENOME ASSEMBLY, CHROMOSOME: A02"/>
    <property type="match status" value="1"/>
</dbReference>
<reference evidence="6" key="1">
    <citation type="submission" date="2020-01" db="EMBL/GenBank/DDBJ databases">
        <authorList>
            <person name="Mishra B."/>
        </authorList>
    </citation>
    <scope>NUCLEOTIDE SEQUENCE [LARGE SCALE GENOMIC DNA]</scope>
</reference>
<dbReference type="Gene3D" id="2.40.330.10">
    <property type="entry name" value="DNA-binding pseudobarrel domain"/>
    <property type="match status" value="1"/>
</dbReference>
<evidence type="ECO:0000256" key="2">
    <source>
        <dbReference type="ARBA" id="ARBA00023015"/>
    </source>
</evidence>
<evidence type="ECO:0000256" key="5">
    <source>
        <dbReference type="ARBA" id="ARBA00023242"/>
    </source>
</evidence>
<sequence>MNKTLFYTFLQTKHQEENANSSTYSNHPLLPQEIEIRPITPVPWDIVKTLSIDELWTGGKFQFPKEQIYAMLRHERRGDISLQHACVFIRSINDLRVKDLDTNTYHNVTLWKHPHEDTFSMRESWIEEFVRRRRLVPGMVVGMYWDFNASLLCFSVLE</sequence>
<dbReference type="CDD" id="cd10017">
    <property type="entry name" value="B3_DNA"/>
    <property type="match status" value="1"/>
</dbReference>
<evidence type="ECO:0008006" key="8">
    <source>
        <dbReference type="Google" id="ProtNLM"/>
    </source>
</evidence>
<keyword evidence="5" id="KW-0539">Nucleus</keyword>
<organism evidence="6 7">
    <name type="scientific">Microthlaspi erraticum</name>
    <dbReference type="NCBI Taxonomy" id="1685480"/>
    <lineage>
        <taxon>Eukaryota</taxon>
        <taxon>Viridiplantae</taxon>
        <taxon>Streptophyta</taxon>
        <taxon>Embryophyta</taxon>
        <taxon>Tracheophyta</taxon>
        <taxon>Spermatophyta</taxon>
        <taxon>Magnoliopsida</taxon>
        <taxon>eudicotyledons</taxon>
        <taxon>Gunneridae</taxon>
        <taxon>Pentapetalae</taxon>
        <taxon>rosids</taxon>
        <taxon>malvids</taxon>
        <taxon>Brassicales</taxon>
        <taxon>Brassicaceae</taxon>
        <taxon>Coluteocarpeae</taxon>
        <taxon>Microthlaspi</taxon>
    </lineage>
</organism>
<keyword evidence="4" id="KW-0804">Transcription</keyword>
<dbReference type="InterPro" id="IPR003340">
    <property type="entry name" value="B3_DNA-bd"/>
</dbReference>
<evidence type="ECO:0000256" key="3">
    <source>
        <dbReference type="ARBA" id="ARBA00023125"/>
    </source>
</evidence>
<accession>A0A6D2HN35</accession>